<evidence type="ECO:0000313" key="1">
    <source>
        <dbReference type="EMBL" id="KAH7914045.1"/>
    </source>
</evidence>
<protein>
    <submittedName>
        <fullName evidence="1">Uncharacterized protein</fullName>
    </submittedName>
</protein>
<reference evidence="1" key="1">
    <citation type="journal article" date="2021" name="New Phytol.">
        <title>Evolutionary innovations through gain and loss of genes in the ectomycorrhizal Boletales.</title>
        <authorList>
            <person name="Wu G."/>
            <person name="Miyauchi S."/>
            <person name="Morin E."/>
            <person name="Kuo A."/>
            <person name="Drula E."/>
            <person name="Varga T."/>
            <person name="Kohler A."/>
            <person name="Feng B."/>
            <person name="Cao Y."/>
            <person name="Lipzen A."/>
            <person name="Daum C."/>
            <person name="Hundley H."/>
            <person name="Pangilinan J."/>
            <person name="Johnson J."/>
            <person name="Barry K."/>
            <person name="LaButti K."/>
            <person name="Ng V."/>
            <person name="Ahrendt S."/>
            <person name="Min B."/>
            <person name="Choi I.G."/>
            <person name="Park H."/>
            <person name="Plett J.M."/>
            <person name="Magnuson J."/>
            <person name="Spatafora J.W."/>
            <person name="Nagy L.G."/>
            <person name="Henrissat B."/>
            <person name="Grigoriev I.V."/>
            <person name="Yang Z.L."/>
            <person name="Xu J."/>
            <person name="Martin F.M."/>
        </authorList>
    </citation>
    <scope>NUCLEOTIDE SEQUENCE</scope>
    <source>
        <strain evidence="1">ATCC 28755</strain>
    </source>
</reference>
<accession>A0ACB8ALH9</accession>
<dbReference type="EMBL" id="MU267619">
    <property type="protein sequence ID" value="KAH7914045.1"/>
    <property type="molecule type" value="Genomic_DNA"/>
</dbReference>
<sequence length="516" mass="58323">MHPALLIGEIQLCIFNQISEKYTLFALARTCKAFTEAALDVLWRDSDSFVRLIQCMPQDLWTVERVGNSWGGLKHCTLKYSRRVRYIDEESAIELDDTCIIALCSPSESAPTRLLRNLVSLKWEIKSDARFRCLQQLLSPSLISLELFFTFDYQPSQELESPSQISFEICPSLKYLTVSDDYCLPPHALEGLRRSISQLQNLHVISWNCLGSEAILSLAQLPTLTSAAFEIPSDFSTYVAALPSRSLMLEPPFSRVRELGVTYRNLASVPAFWNYFNVGSEKIRLLSLGRNPSQPTAVRDLMSALGSSCSRDALGDLAVYNYSQDLREAHPLGIRELRPLLKFHRIRSLLLELRDCLIVIDDATLLEMVDAWPNISTLFLNKYGLWEPASHATPSGLIGLLERCTKLKRLSLPVDFSTIDSADFDLSTFSHSRDVGAQLEGFDLGPFNIEHPPAIAQFLAHIVPNCVKVSMMWPPAAPNDARIYEQRWSEVERIYRTYRPFSPQPLKVTFVPGLDI</sequence>
<dbReference type="Proteomes" id="UP000790377">
    <property type="component" value="Unassembled WGS sequence"/>
</dbReference>
<comment type="caution">
    <text evidence="1">The sequence shown here is derived from an EMBL/GenBank/DDBJ whole genome shotgun (WGS) entry which is preliminary data.</text>
</comment>
<gene>
    <name evidence="1" type="ORF">BJ138DRAFT_1177552</name>
</gene>
<keyword evidence="2" id="KW-1185">Reference proteome</keyword>
<proteinExistence type="predicted"/>
<organism evidence="1 2">
    <name type="scientific">Hygrophoropsis aurantiaca</name>
    <dbReference type="NCBI Taxonomy" id="72124"/>
    <lineage>
        <taxon>Eukaryota</taxon>
        <taxon>Fungi</taxon>
        <taxon>Dikarya</taxon>
        <taxon>Basidiomycota</taxon>
        <taxon>Agaricomycotina</taxon>
        <taxon>Agaricomycetes</taxon>
        <taxon>Agaricomycetidae</taxon>
        <taxon>Boletales</taxon>
        <taxon>Coniophorineae</taxon>
        <taxon>Hygrophoropsidaceae</taxon>
        <taxon>Hygrophoropsis</taxon>
    </lineage>
</organism>
<name>A0ACB8ALH9_9AGAM</name>
<evidence type="ECO:0000313" key="2">
    <source>
        <dbReference type="Proteomes" id="UP000790377"/>
    </source>
</evidence>